<dbReference type="SUPFAM" id="SSF53067">
    <property type="entry name" value="Actin-like ATPase domain"/>
    <property type="match status" value="2"/>
</dbReference>
<dbReference type="EMBL" id="JACIDT010000012">
    <property type="protein sequence ID" value="MBB3927482.1"/>
    <property type="molecule type" value="Genomic_DNA"/>
</dbReference>
<evidence type="ECO:0000259" key="1">
    <source>
        <dbReference type="Pfam" id="PF02541"/>
    </source>
</evidence>
<dbReference type="GO" id="GO:0008894">
    <property type="term" value="F:guanosine-5'-triphosphate,3'-diphosphate diphosphatase activity"/>
    <property type="evidence" value="ECO:0007669"/>
    <property type="project" value="UniProtKB-EC"/>
</dbReference>
<feature type="domain" description="Exopolyphosphatase C-terminal" evidence="2">
    <location>
        <begin position="365"/>
        <end position="498"/>
    </location>
</feature>
<dbReference type="InterPro" id="IPR003695">
    <property type="entry name" value="Ppx_GppA_N"/>
</dbReference>
<dbReference type="Gene3D" id="3.30.420.40">
    <property type="match status" value="1"/>
</dbReference>
<feature type="domain" description="Ppx/GppA phosphatase N-terminal" evidence="1">
    <location>
        <begin position="51"/>
        <end position="319"/>
    </location>
</feature>
<dbReference type="InterPro" id="IPR050273">
    <property type="entry name" value="GppA/Ppx_hydrolase"/>
</dbReference>
<dbReference type="InterPro" id="IPR043129">
    <property type="entry name" value="ATPase_NBD"/>
</dbReference>
<comment type="caution">
    <text evidence="3">The sequence shown here is derived from an EMBL/GenBank/DDBJ whole genome shotgun (WGS) entry which is preliminary data.</text>
</comment>
<dbReference type="AlphaFoldDB" id="A0A7W6BLU7"/>
<keyword evidence="4" id="KW-1185">Reference proteome</keyword>
<proteinExistence type="predicted"/>
<evidence type="ECO:0000313" key="3">
    <source>
        <dbReference type="EMBL" id="MBB3927482.1"/>
    </source>
</evidence>
<name>A0A7W6BLU7_9SPHN</name>
<accession>A0A7W6BLU7</accession>
<organism evidence="3 4">
    <name type="scientific">Sphingobium jiangsuense</name>
    <dbReference type="NCBI Taxonomy" id="870476"/>
    <lineage>
        <taxon>Bacteria</taxon>
        <taxon>Pseudomonadati</taxon>
        <taxon>Pseudomonadota</taxon>
        <taxon>Alphaproteobacteria</taxon>
        <taxon>Sphingomonadales</taxon>
        <taxon>Sphingomonadaceae</taxon>
        <taxon>Sphingobium</taxon>
    </lineage>
</organism>
<reference evidence="3 4" key="1">
    <citation type="submission" date="2020-08" db="EMBL/GenBank/DDBJ databases">
        <title>Genomic Encyclopedia of Type Strains, Phase IV (KMG-IV): sequencing the most valuable type-strain genomes for metagenomic binning, comparative biology and taxonomic classification.</title>
        <authorList>
            <person name="Goeker M."/>
        </authorList>
    </citation>
    <scope>NUCLEOTIDE SEQUENCE [LARGE SCALE GENOMIC DNA]</scope>
    <source>
        <strain evidence="3 4">DSM 26189</strain>
    </source>
</reference>
<dbReference type="InterPro" id="IPR048951">
    <property type="entry name" value="Ppx_C"/>
</dbReference>
<dbReference type="RefSeq" id="WP_246343827.1">
    <property type="nucleotide sequence ID" value="NZ_BSPS01000021.1"/>
</dbReference>
<keyword evidence="3" id="KW-0378">Hydrolase</keyword>
<protein>
    <submittedName>
        <fullName evidence="3">Exopolyphosphatase/guanosine-5'-triphosphate, 3'-diphosphate pyrophosphatase</fullName>
        <ecNumber evidence="3">3.6.1.11</ecNumber>
        <ecNumber evidence="3">3.6.1.40</ecNumber>
    </submittedName>
</protein>
<dbReference type="CDD" id="cd24052">
    <property type="entry name" value="ASKHA_NBD_HpPPX-GppA-like"/>
    <property type="match status" value="1"/>
</dbReference>
<gene>
    <name evidence="3" type="ORF">GGR43_003213</name>
</gene>
<dbReference type="Pfam" id="PF21697">
    <property type="entry name" value="Ppx_C"/>
    <property type="match status" value="1"/>
</dbReference>
<evidence type="ECO:0000259" key="2">
    <source>
        <dbReference type="Pfam" id="PF21697"/>
    </source>
</evidence>
<dbReference type="GO" id="GO:0004309">
    <property type="term" value="F:exopolyphosphatase activity"/>
    <property type="evidence" value="ECO:0007669"/>
    <property type="project" value="UniProtKB-EC"/>
</dbReference>
<dbReference type="PANTHER" id="PTHR30005">
    <property type="entry name" value="EXOPOLYPHOSPHATASE"/>
    <property type="match status" value="1"/>
</dbReference>
<evidence type="ECO:0000313" key="4">
    <source>
        <dbReference type="Proteomes" id="UP000571950"/>
    </source>
</evidence>
<dbReference type="PANTHER" id="PTHR30005:SF0">
    <property type="entry name" value="RETROGRADE REGULATION PROTEIN 2"/>
    <property type="match status" value="1"/>
</dbReference>
<dbReference type="Gene3D" id="1.10.3210.10">
    <property type="entry name" value="Hypothetical protein af1432"/>
    <property type="match status" value="1"/>
</dbReference>
<sequence>MSLLQQLARNHDASLAPSAAPVPDMTPRRRAIVDIGSNSIRLVVYDGPARAPFQLFNEKVTAGLGAALSTTGRIDDTAMQRGIEALMRFSGLIRAMEVRDVRCIATAAVRDARNGGDFVARARAEAGMEIEILSGDEEGRASGLGVIGAIPGADGIVADLGGGSLELARVRGGEVLKVLSLPLGVLRLAALRERGKDALAKYVARALHKAGWNDTGLPLYMVGGSWRALAHLDMQLTKFPLPVIHHYRMEASRAAYLVRVTAQMGKARLRKIRSIPAARIPTLGNATALLAVLVRELASAELVVSAHGLREGLMFKSLSAQEQALDPLLVATEAEGEAQGRFAGHGRQIDAWIAPLFEADPPAWARLRRAACFLGDVAWRANPDFRAERGVEIALHGNWAGIDGAGRVMLAQALYAAFGGAAPMKAGFERLAGAEALARSTQWGLAIRLAQRLSGGVAQPLEATSIAPVERDLVLSLEPLSADLKGEAVARRLKTLAQAMNLSPRIEPAG</sequence>
<dbReference type="Gene3D" id="3.30.420.150">
    <property type="entry name" value="Exopolyphosphatase. Domain 2"/>
    <property type="match status" value="1"/>
</dbReference>
<dbReference type="Pfam" id="PF02541">
    <property type="entry name" value="Ppx-GppA"/>
    <property type="match status" value="1"/>
</dbReference>
<dbReference type="EC" id="3.6.1.11" evidence="3"/>
<dbReference type="EC" id="3.6.1.40" evidence="3"/>
<dbReference type="Proteomes" id="UP000571950">
    <property type="component" value="Unassembled WGS sequence"/>
</dbReference>